<accession>A0A3D2X8D6</accession>
<organism evidence="1 2">
    <name type="scientific">Lachnoclostridium phytofermentans</name>
    <dbReference type="NCBI Taxonomy" id="66219"/>
    <lineage>
        <taxon>Bacteria</taxon>
        <taxon>Bacillati</taxon>
        <taxon>Bacillota</taxon>
        <taxon>Clostridia</taxon>
        <taxon>Lachnospirales</taxon>
        <taxon>Lachnospiraceae</taxon>
    </lineage>
</organism>
<dbReference type="Proteomes" id="UP000262969">
    <property type="component" value="Unassembled WGS sequence"/>
</dbReference>
<dbReference type="AlphaFoldDB" id="A0A3D2X8D6"/>
<name>A0A3D2X8D6_9FIRM</name>
<gene>
    <name evidence="1" type="ORF">DHW61_09420</name>
</gene>
<proteinExistence type="predicted"/>
<dbReference type="EMBL" id="DPVV01000310">
    <property type="protein sequence ID" value="HCL02618.1"/>
    <property type="molecule type" value="Genomic_DNA"/>
</dbReference>
<comment type="caution">
    <text evidence="1">The sequence shown here is derived from an EMBL/GenBank/DDBJ whole genome shotgun (WGS) entry which is preliminary data.</text>
</comment>
<reference evidence="1 2" key="1">
    <citation type="journal article" date="2018" name="Nat. Biotechnol.">
        <title>A standardized bacterial taxonomy based on genome phylogeny substantially revises the tree of life.</title>
        <authorList>
            <person name="Parks D.H."/>
            <person name="Chuvochina M."/>
            <person name="Waite D.W."/>
            <person name="Rinke C."/>
            <person name="Skarshewski A."/>
            <person name="Chaumeil P.A."/>
            <person name="Hugenholtz P."/>
        </authorList>
    </citation>
    <scope>NUCLEOTIDE SEQUENCE [LARGE SCALE GENOMIC DNA]</scope>
    <source>
        <strain evidence="1">UBA11728</strain>
    </source>
</reference>
<evidence type="ECO:0000313" key="2">
    <source>
        <dbReference type="Proteomes" id="UP000262969"/>
    </source>
</evidence>
<sequence>MSQTQRLIASLNAMIDSFEAPCERGYYQGSEGYEHWITGLCEDNLWNDSSLENEVERRGQVNDALLLNLGDARRCAGVYLNECVSLLHQEEARMLNDIAHSYTKISERVLEFREKLNKRNGKILCYNGSIQMKLNMNLRNEQILLLKDIKVKEQQLVEEANYLLDCMAENQR</sequence>
<protein>
    <submittedName>
        <fullName evidence="1">Uncharacterized protein</fullName>
    </submittedName>
</protein>
<evidence type="ECO:0000313" key="1">
    <source>
        <dbReference type="EMBL" id="HCL02618.1"/>
    </source>
</evidence>